<dbReference type="SUPFAM" id="SSF103473">
    <property type="entry name" value="MFS general substrate transporter"/>
    <property type="match status" value="1"/>
</dbReference>
<evidence type="ECO:0000256" key="6">
    <source>
        <dbReference type="SAM" id="Phobius"/>
    </source>
</evidence>
<dbReference type="InterPro" id="IPR020846">
    <property type="entry name" value="MFS_dom"/>
</dbReference>
<evidence type="ECO:0000259" key="7">
    <source>
        <dbReference type="PROSITE" id="PS50850"/>
    </source>
</evidence>
<dbReference type="InterPro" id="IPR036259">
    <property type="entry name" value="MFS_trans_sf"/>
</dbReference>
<organism evidence="8 9">
    <name type="scientific">Paenibacillus cisolokensis</name>
    <dbReference type="NCBI Taxonomy" id="1658519"/>
    <lineage>
        <taxon>Bacteria</taxon>
        <taxon>Bacillati</taxon>
        <taxon>Bacillota</taxon>
        <taxon>Bacilli</taxon>
        <taxon>Bacillales</taxon>
        <taxon>Paenibacillaceae</taxon>
        <taxon>Paenibacillus</taxon>
    </lineage>
</organism>
<keyword evidence="5 6" id="KW-0472">Membrane</keyword>
<evidence type="ECO:0000256" key="5">
    <source>
        <dbReference type="ARBA" id="ARBA00023136"/>
    </source>
</evidence>
<sequence length="52" mass="5834">MGSIGLVIMFAPTIGPTLSGLILDSLNWRWLFLLVLPFAIFSVVFSFIFLKM</sequence>
<reference evidence="8 9" key="1">
    <citation type="submission" date="2021-04" db="EMBL/GenBank/DDBJ databases">
        <title>Draft genome sequence of Paenibacillus cisolokensis, LC2-13A.</title>
        <authorList>
            <person name="Uke A."/>
            <person name="Chhe C."/>
            <person name="Baramee S."/>
            <person name="Kosugi A."/>
        </authorList>
    </citation>
    <scope>NUCLEOTIDE SEQUENCE [LARGE SCALE GENOMIC DNA]</scope>
    <source>
        <strain evidence="8 9">LC2-13A</strain>
    </source>
</reference>
<keyword evidence="3 6" id="KW-0812">Transmembrane</keyword>
<evidence type="ECO:0000256" key="4">
    <source>
        <dbReference type="ARBA" id="ARBA00022989"/>
    </source>
</evidence>
<protein>
    <recommendedName>
        <fullName evidence="7">Major facilitator superfamily (MFS) profile domain-containing protein</fullName>
    </recommendedName>
</protein>
<evidence type="ECO:0000256" key="3">
    <source>
        <dbReference type="ARBA" id="ARBA00022692"/>
    </source>
</evidence>
<feature type="domain" description="Major facilitator superfamily (MFS) profile" evidence="7">
    <location>
        <begin position="1"/>
        <end position="52"/>
    </location>
</feature>
<comment type="subcellular location">
    <subcellularLocation>
        <location evidence="1">Cell membrane</location>
        <topology evidence="1">Multi-pass membrane protein</topology>
    </subcellularLocation>
</comment>
<evidence type="ECO:0000313" key="8">
    <source>
        <dbReference type="EMBL" id="GIQ62703.1"/>
    </source>
</evidence>
<gene>
    <name evidence="8" type="ORF">PACILC2_12710</name>
</gene>
<feature type="transmembrane region" description="Helical" evidence="6">
    <location>
        <begin position="30"/>
        <end position="50"/>
    </location>
</feature>
<name>A0ABQ4N3G4_9BACL</name>
<accession>A0ABQ4N3G4</accession>
<proteinExistence type="predicted"/>
<comment type="caution">
    <text evidence="8">The sequence shown here is derived from an EMBL/GenBank/DDBJ whole genome shotgun (WGS) entry which is preliminary data.</text>
</comment>
<dbReference type="PROSITE" id="PS50850">
    <property type="entry name" value="MFS"/>
    <property type="match status" value="1"/>
</dbReference>
<dbReference type="Gene3D" id="1.20.1720.10">
    <property type="entry name" value="Multidrug resistance protein D"/>
    <property type="match status" value="1"/>
</dbReference>
<evidence type="ECO:0000313" key="9">
    <source>
        <dbReference type="Proteomes" id="UP000680304"/>
    </source>
</evidence>
<evidence type="ECO:0000256" key="2">
    <source>
        <dbReference type="ARBA" id="ARBA00022448"/>
    </source>
</evidence>
<keyword evidence="9" id="KW-1185">Reference proteome</keyword>
<dbReference type="Proteomes" id="UP000680304">
    <property type="component" value="Unassembled WGS sequence"/>
</dbReference>
<dbReference type="EMBL" id="BOVJ01000041">
    <property type="protein sequence ID" value="GIQ62703.1"/>
    <property type="molecule type" value="Genomic_DNA"/>
</dbReference>
<evidence type="ECO:0000256" key="1">
    <source>
        <dbReference type="ARBA" id="ARBA00004651"/>
    </source>
</evidence>
<keyword evidence="2" id="KW-0813">Transport</keyword>
<keyword evidence="4 6" id="KW-1133">Transmembrane helix</keyword>